<dbReference type="OrthoDB" id="6402666at2"/>
<dbReference type="RefSeq" id="WP_007095571.1">
    <property type="nucleotide sequence ID" value="NZ_CP142125.1"/>
</dbReference>
<dbReference type="eggNOG" id="ENOG502ZFBE">
    <property type="taxonomic scope" value="Bacteria"/>
</dbReference>
<sequence>MKKLKRSAVLTLVVLMNLSLYNCSKDDNTQEEAVESTELSSIKTYLAEKAHNSTLDPSRIDVVIFDEFKPFIQEGFDLSNEDEKMSLLYNLPADLAKKAQDLREYFVLVRKNEIEVANEVFANSIAGTINAVKSTLIDNRITDLNVSSTLQDESCSYSSIIVGYYYNYYYGVNMPIYSTGPFSCTSNRAVFYEGNNYSGDILFTIDASINRSINFKNYSQYDNDEARSIKFWNFSPGQVVRVFDSPSGSTNDDFTVFRFFTGVDTTEQAPTFEQNFSSSDFTQTFFEDNGLDGKVSSVRFSGN</sequence>
<proteinExistence type="predicted"/>
<protein>
    <submittedName>
        <fullName evidence="2">Uncharacterized protein</fullName>
    </submittedName>
</protein>
<comment type="caution">
    <text evidence="2">The sequence shown here is derived from an EMBL/GenBank/DDBJ whole genome shotgun (WGS) entry which is preliminary data.</text>
</comment>
<dbReference type="STRING" id="391587.KAOT1_15122"/>
<reference evidence="2 3" key="1">
    <citation type="journal article" date="2011" name="J. Bacteriol.">
        <title>Genome sequence of the algicidal bacterium Kordia algicida OT-1.</title>
        <authorList>
            <person name="Lee H.S."/>
            <person name="Kang S.G."/>
            <person name="Kwon K.K."/>
            <person name="Lee J.H."/>
            <person name="Kim S.J."/>
        </authorList>
    </citation>
    <scope>NUCLEOTIDE SEQUENCE [LARGE SCALE GENOMIC DNA]</scope>
    <source>
        <strain evidence="2 3">OT-1</strain>
    </source>
</reference>
<gene>
    <name evidence="2" type="ORF">KAOT1_15122</name>
</gene>
<evidence type="ECO:0000313" key="2">
    <source>
        <dbReference type="EMBL" id="EDP98560.1"/>
    </source>
</evidence>
<dbReference type="AlphaFoldDB" id="A9DLG2"/>
<keyword evidence="1" id="KW-0732">Signal</keyword>
<accession>A9DLG2</accession>
<dbReference type="EMBL" id="ABIB01000001">
    <property type="protein sequence ID" value="EDP98560.1"/>
    <property type="molecule type" value="Genomic_DNA"/>
</dbReference>
<name>A9DLG2_9FLAO</name>
<dbReference type="HOGENOM" id="CLU_917593_0_0_10"/>
<feature type="signal peptide" evidence="1">
    <location>
        <begin position="1"/>
        <end position="24"/>
    </location>
</feature>
<keyword evidence="3" id="KW-1185">Reference proteome</keyword>
<evidence type="ECO:0000313" key="3">
    <source>
        <dbReference type="Proteomes" id="UP000002945"/>
    </source>
</evidence>
<evidence type="ECO:0000256" key="1">
    <source>
        <dbReference type="SAM" id="SignalP"/>
    </source>
</evidence>
<feature type="chain" id="PRO_5002734118" evidence="1">
    <location>
        <begin position="25"/>
        <end position="303"/>
    </location>
</feature>
<dbReference type="Proteomes" id="UP000002945">
    <property type="component" value="Unassembled WGS sequence"/>
</dbReference>
<organism evidence="2 3">
    <name type="scientific">Kordia algicida OT-1</name>
    <dbReference type="NCBI Taxonomy" id="391587"/>
    <lineage>
        <taxon>Bacteria</taxon>
        <taxon>Pseudomonadati</taxon>
        <taxon>Bacteroidota</taxon>
        <taxon>Flavobacteriia</taxon>
        <taxon>Flavobacteriales</taxon>
        <taxon>Flavobacteriaceae</taxon>
        <taxon>Kordia</taxon>
    </lineage>
</organism>